<feature type="transmembrane region" description="Helical" evidence="7">
    <location>
        <begin position="60"/>
        <end position="80"/>
    </location>
</feature>
<evidence type="ECO:0000256" key="4">
    <source>
        <dbReference type="ARBA" id="ARBA00022989"/>
    </source>
</evidence>
<evidence type="ECO:0000256" key="5">
    <source>
        <dbReference type="ARBA" id="ARBA00023136"/>
    </source>
</evidence>
<feature type="region of interest" description="Disordered" evidence="6">
    <location>
        <begin position="275"/>
        <end position="311"/>
    </location>
</feature>
<dbReference type="Pfam" id="PF09678">
    <property type="entry name" value="Caa3_CtaG"/>
    <property type="match status" value="1"/>
</dbReference>
<comment type="caution">
    <text evidence="8">The sequence shown here is derived from an EMBL/GenBank/DDBJ whole genome shotgun (WGS) entry which is preliminary data.</text>
</comment>
<feature type="transmembrane region" description="Helical" evidence="7">
    <location>
        <begin position="246"/>
        <end position="269"/>
    </location>
</feature>
<dbReference type="RefSeq" id="WP_111136007.1">
    <property type="nucleotide sequence ID" value="NZ_POUB01000171.1"/>
</dbReference>
<organism evidence="8 9">
    <name type="scientific">Micromonospora deserti</name>
    <dbReference type="NCBI Taxonomy" id="2070366"/>
    <lineage>
        <taxon>Bacteria</taxon>
        <taxon>Bacillati</taxon>
        <taxon>Actinomycetota</taxon>
        <taxon>Actinomycetes</taxon>
        <taxon>Micromonosporales</taxon>
        <taxon>Micromonosporaceae</taxon>
        <taxon>Micromonospora</taxon>
    </lineage>
</organism>
<evidence type="ECO:0000256" key="7">
    <source>
        <dbReference type="SAM" id="Phobius"/>
    </source>
</evidence>
<name>A0A2W2CIJ7_9ACTN</name>
<evidence type="ECO:0008006" key="10">
    <source>
        <dbReference type="Google" id="ProtNLM"/>
    </source>
</evidence>
<evidence type="ECO:0000256" key="3">
    <source>
        <dbReference type="ARBA" id="ARBA00022692"/>
    </source>
</evidence>
<proteinExistence type="predicted"/>
<accession>A0A2W2CIJ7</accession>
<evidence type="ECO:0000256" key="6">
    <source>
        <dbReference type="SAM" id="MobiDB-lite"/>
    </source>
</evidence>
<keyword evidence="3 7" id="KW-0812">Transmembrane</keyword>
<dbReference type="AlphaFoldDB" id="A0A2W2CIJ7"/>
<feature type="transmembrane region" description="Helical" evidence="7">
    <location>
        <begin position="20"/>
        <end position="39"/>
    </location>
</feature>
<dbReference type="OrthoDB" id="259025at2"/>
<feature type="compositionally biased region" description="Basic and acidic residues" evidence="6">
    <location>
        <begin position="302"/>
        <end position="311"/>
    </location>
</feature>
<keyword evidence="9" id="KW-1185">Reference proteome</keyword>
<dbReference type="EMBL" id="POUB01000171">
    <property type="protein sequence ID" value="PZF92774.1"/>
    <property type="molecule type" value="Genomic_DNA"/>
</dbReference>
<dbReference type="InterPro" id="IPR019108">
    <property type="entry name" value="Caa3_assmbl_CtaG-rel"/>
</dbReference>
<dbReference type="GO" id="GO:0005886">
    <property type="term" value="C:plasma membrane"/>
    <property type="evidence" value="ECO:0007669"/>
    <property type="project" value="UniProtKB-SubCell"/>
</dbReference>
<reference evidence="8 9" key="1">
    <citation type="submission" date="2018-01" db="EMBL/GenBank/DDBJ databases">
        <title>Draft genome sequence of Salinispora sp. 13K206.</title>
        <authorList>
            <person name="Sahin N."/>
            <person name="Saygin H."/>
            <person name="Ay H."/>
        </authorList>
    </citation>
    <scope>NUCLEOTIDE SEQUENCE [LARGE SCALE GENOMIC DNA]</scope>
    <source>
        <strain evidence="8 9">13K206</strain>
    </source>
</reference>
<protein>
    <recommendedName>
        <fullName evidence="10">Cytochrome c oxidase assembly protein</fullName>
    </recommendedName>
</protein>
<keyword evidence="4 7" id="KW-1133">Transmembrane helix</keyword>
<dbReference type="Proteomes" id="UP000248749">
    <property type="component" value="Unassembled WGS sequence"/>
</dbReference>
<evidence type="ECO:0000313" key="9">
    <source>
        <dbReference type="Proteomes" id="UP000248749"/>
    </source>
</evidence>
<sequence>MLIGETSLLGHSTAVASWWQLDPATMLALGATLLLYAHGRRGLAAYRSGPALLPPWRVRCFHAGLLVLAAALVGPVDVVAEELFWVHMAQHQLLALVAPPLLILGRGGLVIGSALPRPVRRVLVPGRWMPRPLRSGGALAAAAAGIHAGTWWLWHLPGPYELALRMELAHVAEHLLFLVSGAVLWSLTLRHRPRVSLPAALLSVIAAMLPTSVLAGLLTFGARSWYEGHHAGHWGLTPLEDQQLGAALMWFPGSLGYLVVAAVIVFRGLAPPAVGPTTRGSGPDPEHRAGGPGRRILAPSSRRRDTARPPR</sequence>
<gene>
    <name evidence="8" type="ORF">C1I99_21360</name>
</gene>
<feature type="transmembrane region" description="Helical" evidence="7">
    <location>
        <begin position="92"/>
        <end position="115"/>
    </location>
</feature>
<comment type="subcellular location">
    <subcellularLocation>
        <location evidence="1">Cell membrane</location>
        <topology evidence="1">Multi-pass membrane protein</topology>
    </subcellularLocation>
</comment>
<feature type="transmembrane region" description="Helical" evidence="7">
    <location>
        <begin position="199"/>
        <end position="226"/>
    </location>
</feature>
<feature type="transmembrane region" description="Helical" evidence="7">
    <location>
        <begin position="136"/>
        <end position="156"/>
    </location>
</feature>
<keyword evidence="5 7" id="KW-0472">Membrane</keyword>
<feature type="transmembrane region" description="Helical" evidence="7">
    <location>
        <begin position="168"/>
        <end position="187"/>
    </location>
</feature>
<evidence type="ECO:0000256" key="1">
    <source>
        <dbReference type="ARBA" id="ARBA00004651"/>
    </source>
</evidence>
<evidence type="ECO:0000313" key="8">
    <source>
        <dbReference type="EMBL" id="PZF92774.1"/>
    </source>
</evidence>
<evidence type="ECO:0000256" key="2">
    <source>
        <dbReference type="ARBA" id="ARBA00022475"/>
    </source>
</evidence>
<keyword evidence="2" id="KW-1003">Cell membrane</keyword>